<dbReference type="EMBL" id="BONY01000145">
    <property type="protein sequence ID" value="GIH11588.1"/>
    <property type="molecule type" value="Genomic_DNA"/>
</dbReference>
<reference evidence="1" key="1">
    <citation type="submission" date="2021-01" db="EMBL/GenBank/DDBJ databases">
        <title>Whole genome shotgun sequence of Rhizocola hellebori NBRC 109834.</title>
        <authorList>
            <person name="Komaki H."/>
            <person name="Tamura T."/>
        </authorList>
    </citation>
    <scope>NUCLEOTIDE SEQUENCE</scope>
    <source>
        <strain evidence="1">NBRC 109834</strain>
    </source>
</reference>
<sequence>MRTWRRSQLIDGNWFTRAYAEVAYETQWGQRTATIRGVYQEGDVVRLLYDQEGAMQAPVTP</sequence>
<evidence type="ECO:0000313" key="2">
    <source>
        <dbReference type="Proteomes" id="UP000612899"/>
    </source>
</evidence>
<comment type="caution">
    <text evidence="1">The sequence shown here is derived from an EMBL/GenBank/DDBJ whole genome shotgun (WGS) entry which is preliminary data.</text>
</comment>
<keyword evidence="2" id="KW-1185">Reference proteome</keyword>
<name>A0A8J3QLF5_9ACTN</name>
<gene>
    <name evidence="1" type="ORF">Rhe02_96550</name>
</gene>
<dbReference type="AlphaFoldDB" id="A0A8J3QLF5"/>
<accession>A0A8J3QLF5</accession>
<dbReference type="Proteomes" id="UP000612899">
    <property type="component" value="Unassembled WGS sequence"/>
</dbReference>
<proteinExistence type="predicted"/>
<protein>
    <submittedName>
        <fullName evidence="1">Uncharacterized protein</fullName>
    </submittedName>
</protein>
<organism evidence="1 2">
    <name type="scientific">Rhizocola hellebori</name>
    <dbReference type="NCBI Taxonomy" id="1392758"/>
    <lineage>
        <taxon>Bacteria</taxon>
        <taxon>Bacillati</taxon>
        <taxon>Actinomycetota</taxon>
        <taxon>Actinomycetes</taxon>
        <taxon>Micromonosporales</taxon>
        <taxon>Micromonosporaceae</taxon>
        <taxon>Rhizocola</taxon>
    </lineage>
</organism>
<evidence type="ECO:0000313" key="1">
    <source>
        <dbReference type="EMBL" id="GIH11588.1"/>
    </source>
</evidence>